<gene>
    <name evidence="4" type="ORF">BC936DRAFT_147571</name>
</gene>
<evidence type="ECO:0000256" key="2">
    <source>
        <dbReference type="ARBA" id="ARBA00023134"/>
    </source>
</evidence>
<dbReference type="AlphaFoldDB" id="A0A433DN80"/>
<feature type="region of interest" description="Disordered" evidence="3">
    <location>
        <begin position="1"/>
        <end position="72"/>
    </location>
</feature>
<dbReference type="GO" id="GO:0005525">
    <property type="term" value="F:GTP binding"/>
    <property type="evidence" value="ECO:0007669"/>
    <property type="project" value="UniProtKB-KW"/>
</dbReference>
<keyword evidence="1" id="KW-0547">Nucleotide-binding</keyword>
<dbReference type="OrthoDB" id="61815at2759"/>
<keyword evidence="5" id="KW-1185">Reference proteome</keyword>
<dbReference type="PANTHER" id="PTHR45709:SF3">
    <property type="entry name" value="GUANINE NUCLEOTIDE-BINDING PROTEIN-LIKE 1"/>
    <property type="match status" value="1"/>
</dbReference>
<feature type="compositionally biased region" description="Basic residues" evidence="3">
    <location>
        <begin position="1"/>
        <end position="17"/>
    </location>
</feature>
<name>A0A433DN80_9FUNG</name>
<evidence type="ECO:0000256" key="1">
    <source>
        <dbReference type="ARBA" id="ARBA00022741"/>
    </source>
</evidence>
<evidence type="ECO:0000313" key="4">
    <source>
        <dbReference type="EMBL" id="RUP52324.1"/>
    </source>
</evidence>
<dbReference type="PANTHER" id="PTHR45709">
    <property type="entry name" value="LARGE SUBUNIT GTPASE 1 HOMOLOG-RELATED"/>
    <property type="match status" value="1"/>
</dbReference>
<accession>A0A433DN80</accession>
<proteinExistence type="predicted"/>
<sequence>MNQAHRKKPFSNKQKKKQLQEKRAKKLVKDTSRITDYQETKPNAQGHGDPEQGQPADTKALAQEAPKAKHEGNNVVRDTKGVRINRLRSVFEKPTADVIEASRLSSMQPLHRLSQVALETSFTDVYPTVIDFPCRPSWSYDSSKEELEAREQHYFDAWMDEVYRKYPNERLSLFEHNLEVWRQL</sequence>
<keyword evidence="2" id="KW-0342">GTP-binding</keyword>
<reference evidence="4 5" key="1">
    <citation type="journal article" date="2018" name="New Phytol.">
        <title>Phylogenomics of Endogonaceae and evolution of mycorrhizas within Mucoromycota.</title>
        <authorList>
            <person name="Chang Y."/>
            <person name="Desiro A."/>
            <person name="Na H."/>
            <person name="Sandor L."/>
            <person name="Lipzen A."/>
            <person name="Clum A."/>
            <person name="Barry K."/>
            <person name="Grigoriev I.V."/>
            <person name="Martin F.M."/>
            <person name="Stajich J.E."/>
            <person name="Smith M.E."/>
            <person name="Bonito G."/>
            <person name="Spatafora J.W."/>
        </authorList>
    </citation>
    <scope>NUCLEOTIDE SEQUENCE [LARGE SCALE GENOMIC DNA]</scope>
    <source>
        <strain evidence="4 5">GMNB39</strain>
    </source>
</reference>
<dbReference type="EMBL" id="RBNI01000066">
    <property type="protein sequence ID" value="RUP52324.1"/>
    <property type="molecule type" value="Genomic_DNA"/>
</dbReference>
<comment type="caution">
    <text evidence="4">The sequence shown here is derived from an EMBL/GenBank/DDBJ whole genome shotgun (WGS) entry which is preliminary data.</text>
</comment>
<protein>
    <submittedName>
        <fullName evidence="4">Uncharacterized protein</fullName>
    </submittedName>
</protein>
<dbReference type="GO" id="GO:0003924">
    <property type="term" value="F:GTPase activity"/>
    <property type="evidence" value="ECO:0007669"/>
    <property type="project" value="InterPro"/>
</dbReference>
<dbReference type="Proteomes" id="UP000268093">
    <property type="component" value="Unassembled WGS sequence"/>
</dbReference>
<organism evidence="4 5">
    <name type="scientific">Jimgerdemannia flammicorona</name>
    <dbReference type="NCBI Taxonomy" id="994334"/>
    <lineage>
        <taxon>Eukaryota</taxon>
        <taxon>Fungi</taxon>
        <taxon>Fungi incertae sedis</taxon>
        <taxon>Mucoromycota</taxon>
        <taxon>Mucoromycotina</taxon>
        <taxon>Endogonomycetes</taxon>
        <taxon>Endogonales</taxon>
        <taxon>Endogonaceae</taxon>
        <taxon>Jimgerdemannia</taxon>
    </lineage>
</organism>
<dbReference type="InterPro" id="IPR043358">
    <property type="entry name" value="GNL1-like"/>
</dbReference>
<evidence type="ECO:0000256" key="3">
    <source>
        <dbReference type="SAM" id="MobiDB-lite"/>
    </source>
</evidence>
<feature type="compositionally biased region" description="Basic and acidic residues" evidence="3">
    <location>
        <begin position="18"/>
        <end position="39"/>
    </location>
</feature>
<evidence type="ECO:0000313" key="5">
    <source>
        <dbReference type="Proteomes" id="UP000268093"/>
    </source>
</evidence>